<accession>A0AAV9E8G4</accession>
<evidence type="ECO:0000313" key="1">
    <source>
        <dbReference type="EMBL" id="KAK1309572.1"/>
    </source>
</evidence>
<keyword evidence="2" id="KW-1185">Reference proteome</keyword>
<protein>
    <submittedName>
        <fullName evidence="1">Uncharacterized protein</fullName>
    </submittedName>
</protein>
<reference evidence="1" key="1">
    <citation type="journal article" date="2023" name="Nat. Commun.">
        <title>Diploid and tetraploid genomes of Acorus and the evolution of monocots.</title>
        <authorList>
            <person name="Ma L."/>
            <person name="Liu K.W."/>
            <person name="Li Z."/>
            <person name="Hsiao Y.Y."/>
            <person name="Qi Y."/>
            <person name="Fu T."/>
            <person name="Tang G.D."/>
            <person name="Zhang D."/>
            <person name="Sun W.H."/>
            <person name="Liu D.K."/>
            <person name="Li Y."/>
            <person name="Chen G.Z."/>
            <person name="Liu X.D."/>
            <person name="Liao X.Y."/>
            <person name="Jiang Y.T."/>
            <person name="Yu X."/>
            <person name="Hao Y."/>
            <person name="Huang J."/>
            <person name="Zhao X.W."/>
            <person name="Ke S."/>
            <person name="Chen Y.Y."/>
            <person name="Wu W.L."/>
            <person name="Hsu J.L."/>
            <person name="Lin Y.F."/>
            <person name="Huang M.D."/>
            <person name="Li C.Y."/>
            <person name="Huang L."/>
            <person name="Wang Z.W."/>
            <person name="Zhao X."/>
            <person name="Zhong W.Y."/>
            <person name="Peng D.H."/>
            <person name="Ahmad S."/>
            <person name="Lan S."/>
            <person name="Zhang J.S."/>
            <person name="Tsai W.C."/>
            <person name="Van de Peer Y."/>
            <person name="Liu Z.J."/>
        </authorList>
    </citation>
    <scope>NUCLEOTIDE SEQUENCE</scope>
    <source>
        <strain evidence="1">CP</strain>
    </source>
</reference>
<comment type="caution">
    <text evidence="1">The sequence shown here is derived from an EMBL/GenBank/DDBJ whole genome shotgun (WGS) entry which is preliminary data.</text>
</comment>
<dbReference type="AlphaFoldDB" id="A0AAV9E8G4"/>
<name>A0AAV9E8G4_ACOCL</name>
<dbReference type="EMBL" id="JAUJYO010000009">
    <property type="protein sequence ID" value="KAK1309572.1"/>
    <property type="molecule type" value="Genomic_DNA"/>
</dbReference>
<gene>
    <name evidence="1" type="ORF">QJS10_CPA09g00880</name>
</gene>
<reference evidence="1" key="2">
    <citation type="submission" date="2023-06" db="EMBL/GenBank/DDBJ databases">
        <authorList>
            <person name="Ma L."/>
            <person name="Liu K.-W."/>
            <person name="Li Z."/>
            <person name="Hsiao Y.-Y."/>
            <person name="Qi Y."/>
            <person name="Fu T."/>
            <person name="Tang G."/>
            <person name="Zhang D."/>
            <person name="Sun W.-H."/>
            <person name="Liu D.-K."/>
            <person name="Li Y."/>
            <person name="Chen G.-Z."/>
            <person name="Liu X.-D."/>
            <person name="Liao X.-Y."/>
            <person name="Jiang Y.-T."/>
            <person name="Yu X."/>
            <person name="Hao Y."/>
            <person name="Huang J."/>
            <person name="Zhao X.-W."/>
            <person name="Ke S."/>
            <person name="Chen Y.-Y."/>
            <person name="Wu W.-L."/>
            <person name="Hsu J.-L."/>
            <person name="Lin Y.-F."/>
            <person name="Huang M.-D."/>
            <person name="Li C.-Y."/>
            <person name="Huang L."/>
            <person name="Wang Z.-W."/>
            <person name="Zhao X."/>
            <person name="Zhong W.-Y."/>
            <person name="Peng D.-H."/>
            <person name="Ahmad S."/>
            <person name="Lan S."/>
            <person name="Zhang J.-S."/>
            <person name="Tsai W.-C."/>
            <person name="Van De Peer Y."/>
            <person name="Liu Z.-J."/>
        </authorList>
    </citation>
    <scope>NUCLEOTIDE SEQUENCE</scope>
    <source>
        <strain evidence="1">CP</strain>
        <tissue evidence="1">Leaves</tissue>
    </source>
</reference>
<dbReference type="Proteomes" id="UP001180020">
    <property type="component" value="Unassembled WGS sequence"/>
</dbReference>
<sequence length="138" mass="15698">MGVSSTRSRPVWTKEKEDGIAIKKHVHNSCKIPCEGNAYKKCISSPIRASLVLINIEYQLFQTFLTKKIRVTTHYDVVQESASEPSQPPRPPGRAFRLKSLVKLKLNLHSHCSLVVPSVIHLNNLKSLHLKWVQFDDD</sequence>
<proteinExistence type="predicted"/>
<evidence type="ECO:0000313" key="2">
    <source>
        <dbReference type="Proteomes" id="UP001180020"/>
    </source>
</evidence>
<organism evidence="1 2">
    <name type="scientific">Acorus calamus</name>
    <name type="common">Sweet flag</name>
    <dbReference type="NCBI Taxonomy" id="4465"/>
    <lineage>
        <taxon>Eukaryota</taxon>
        <taxon>Viridiplantae</taxon>
        <taxon>Streptophyta</taxon>
        <taxon>Embryophyta</taxon>
        <taxon>Tracheophyta</taxon>
        <taxon>Spermatophyta</taxon>
        <taxon>Magnoliopsida</taxon>
        <taxon>Liliopsida</taxon>
        <taxon>Acoraceae</taxon>
        <taxon>Acorus</taxon>
    </lineage>
</organism>